<protein>
    <submittedName>
        <fullName evidence="2">Cilia and flagella associated protein 119</fullName>
    </submittedName>
</protein>
<accession>A0A2I3GV28</accession>
<evidence type="ECO:0000256" key="1">
    <source>
        <dbReference type="SAM" id="MobiDB-lite"/>
    </source>
</evidence>
<feature type="compositionally biased region" description="Low complexity" evidence="1">
    <location>
        <begin position="39"/>
        <end position="62"/>
    </location>
</feature>
<gene>
    <name evidence="2" type="primary">CFAP119</name>
</gene>
<reference evidence="2" key="3">
    <citation type="submission" date="2025-09" db="UniProtKB">
        <authorList>
            <consortium name="Ensembl"/>
        </authorList>
    </citation>
    <scope>IDENTIFICATION</scope>
</reference>
<evidence type="ECO:0000313" key="3">
    <source>
        <dbReference type="Proteomes" id="UP000001073"/>
    </source>
</evidence>
<reference evidence="2" key="2">
    <citation type="submission" date="2025-08" db="UniProtKB">
        <authorList>
            <consortium name="Ensembl"/>
        </authorList>
    </citation>
    <scope>IDENTIFICATION</scope>
</reference>
<dbReference type="GeneTree" id="ENSGT00940000154323"/>
<name>A0A2I3GV28_NOMLE</name>
<dbReference type="EMBL" id="ADFV01124571">
    <property type="status" value="NOT_ANNOTATED_CDS"/>
    <property type="molecule type" value="Genomic_DNA"/>
</dbReference>
<feature type="compositionally biased region" description="Basic and acidic residues" evidence="1">
    <location>
        <begin position="25"/>
        <end position="34"/>
    </location>
</feature>
<keyword evidence="3" id="KW-1185">Reference proteome</keyword>
<feature type="region of interest" description="Disordered" evidence="1">
    <location>
        <begin position="25"/>
        <end position="77"/>
    </location>
</feature>
<dbReference type="AlphaFoldDB" id="A0A2I3GV28"/>
<dbReference type="EMBL" id="ADFV01124570">
    <property type="status" value="NOT_ANNOTATED_CDS"/>
    <property type="molecule type" value="Genomic_DNA"/>
</dbReference>
<organism evidence="2 3">
    <name type="scientific">Nomascus leucogenys</name>
    <name type="common">Northern white-cheeked gibbon</name>
    <name type="synonym">Hylobates leucogenys</name>
    <dbReference type="NCBI Taxonomy" id="61853"/>
    <lineage>
        <taxon>Eukaryota</taxon>
        <taxon>Metazoa</taxon>
        <taxon>Chordata</taxon>
        <taxon>Craniata</taxon>
        <taxon>Vertebrata</taxon>
        <taxon>Euteleostomi</taxon>
        <taxon>Mammalia</taxon>
        <taxon>Eutheria</taxon>
        <taxon>Euarchontoglires</taxon>
        <taxon>Primates</taxon>
        <taxon>Haplorrhini</taxon>
        <taxon>Catarrhini</taxon>
        <taxon>Hylobatidae</taxon>
        <taxon>Nomascus</taxon>
    </lineage>
</organism>
<dbReference type="Ensembl" id="ENSNLET00000053383.1">
    <property type="protein sequence ID" value="ENSNLEP00000035199.1"/>
    <property type="gene ID" value="ENSNLEG00000016019.2"/>
</dbReference>
<reference evidence="2 3" key="1">
    <citation type="submission" date="2012-10" db="EMBL/GenBank/DDBJ databases">
        <authorList>
            <consortium name="Gibbon Genome Sequencing Consortium"/>
        </authorList>
    </citation>
    <scope>NUCLEOTIDE SEQUENCE [LARGE SCALE GENOMIC DNA]</scope>
</reference>
<dbReference type="Proteomes" id="UP000001073">
    <property type="component" value="Chromosome 2"/>
</dbReference>
<proteinExistence type="predicted"/>
<evidence type="ECO:0000313" key="2">
    <source>
        <dbReference type="Ensembl" id="ENSNLEP00000035199.1"/>
    </source>
</evidence>
<sequence length="77" mass="8295">MLNRKTSHFLGMRVQSELEHLSELRREAGKDRSSVRGLAARTRASVRTQSTTTTAAAAAAAAKADEDPGANLFPSLR</sequence>